<accession>A0A8S1IUN3</accession>
<dbReference type="CDD" id="cd00173">
    <property type="entry name" value="SH2"/>
    <property type="match status" value="1"/>
</dbReference>
<dbReference type="OrthoDB" id="541552at2759"/>
<name>A0A8S1IUN3_9CHLO</name>
<protein>
    <recommendedName>
        <fullName evidence="3">SH2 domain-containing protein</fullName>
    </recommendedName>
</protein>
<dbReference type="PROSITE" id="PS50001">
    <property type="entry name" value="SH2"/>
    <property type="match status" value="1"/>
</dbReference>
<organism evidence="4 5">
    <name type="scientific">Ostreobium quekettii</name>
    <dbReference type="NCBI Taxonomy" id="121088"/>
    <lineage>
        <taxon>Eukaryota</taxon>
        <taxon>Viridiplantae</taxon>
        <taxon>Chlorophyta</taxon>
        <taxon>core chlorophytes</taxon>
        <taxon>Ulvophyceae</taxon>
        <taxon>TCBD clade</taxon>
        <taxon>Bryopsidales</taxon>
        <taxon>Ostreobineae</taxon>
        <taxon>Ostreobiaceae</taxon>
        <taxon>Ostreobium</taxon>
    </lineage>
</organism>
<reference evidence="4" key="1">
    <citation type="submission" date="2020-12" db="EMBL/GenBank/DDBJ databases">
        <authorList>
            <person name="Iha C."/>
        </authorList>
    </citation>
    <scope>NUCLEOTIDE SEQUENCE</scope>
</reference>
<dbReference type="InterPro" id="IPR036860">
    <property type="entry name" value="SH2_dom_sf"/>
</dbReference>
<comment type="caution">
    <text evidence="4">The sequence shown here is derived from an EMBL/GenBank/DDBJ whole genome shotgun (WGS) entry which is preliminary data.</text>
</comment>
<dbReference type="AlphaFoldDB" id="A0A8S1IUN3"/>
<evidence type="ECO:0000256" key="1">
    <source>
        <dbReference type="PROSITE-ProRule" id="PRU00191"/>
    </source>
</evidence>
<dbReference type="SUPFAM" id="SSF55550">
    <property type="entry name" value="SH2 domain"/>
    <property type="match status" value="1"/>
</dbReference>
<proteinExistence type="predicted"/>
<feature type="domain" description="SH2" evidence="3">
    <location>
        <begin position="382"/>
        <end position="513"/>
    </location>
</feature>
<evidence type="ECO:0000313" key="5">
    <source>
        <dbReference type="Proteomes" id="UP000708148"/>
    </source>
</evidence>
<dbReference type="Gene3D" id="3.30.505.10">
    <property type="entry name" value="SH2 domain"/>
    <property type="match status" value="1"/>
</dbReference>
<dbReference type="EMBL" id="CAJHUC010000654">
    <property type="protein sequence ID" value="CAD7697419.1"/>
    <property type="molecule type" value="Genomic_DNA"/>
</dbReference>
<sequence length="536" mass="59288">MGGIGEEDWLAVGVDLAGRTEGRRGEAGEGEVSPRGGDVASLASDQEQVGVPPEDLPRQQLLFMTYGSSRQAKWVGEWCAKESQAANADRRAESGALTSPAAPSNLRAATMRVVQAPACLAQPVTQKKPFRIPFKVRLDLRYTERLQLPVKVEAIALPESSVEHLAKQQGEGALVPTQLTQQNELENATISCCIQTHDNDGVASCEKRCFEDLEFTDLRFSKSSRMSRRWILFACRLGWDMLYALYRLPTIVLSRRTDQFDKACVLLRQKNIVGSMVNSHQLQSPRAAGCPVLKDLEPGTPCIGIGDTIGTPTSDQLKVGSMAIYNSQGSIRQFIRAKYAESGLRRPLTDSDLAALDFKAGLRNTDSGFFADAHKWQEFQTWFVACLKSLKMVEHLWCPQGLMLICPFGIDREVAEYILQDRPLGTFVVRISSQPGALAISTKINVGGLSKVNHVLVDALDLKAQLLENWVLSNEWAKNLLDIHTGEYTSKWVAFAPQALTSGSSFVNLACMIAAGFKDCWWAYWKCFEYGRGMLE</sequence>
<dbReference type="Pfam" id="PF00017">
    <property type="entry name" value="SH2"/>
    <property type="match status" value="1"/>
</dbReference>
<feature type="compositionally biased region" description="Basic and acidic residues" evidence="2">
    <location>
        <begin position="18"/>
        <end position="27"/>
    </location>
</feature>
<gene>
    <name evidence="4" type="ORF">OSTQU699_LOCUS2780</name>
</gene>
<evidence type="ECO:0000313" key="4">
    <source>
        <dbReference type="EMBL" id="CAD7697419.1"/>
    </source>
</evidence>
<feature type="region of interest" description="Disordered" evidence="2">
    <location>
        <begin position="15"/>
        <end position="53"/>
    </location>
</feature>
<dbReference type="InterPro" id="IPR000980">
    <property type="entry name" value="SH2"/>
</dbReference>
<dbReference type="Proteomes" id="UP000708148">
    <property type="component" value="Unassembled WGS sequence"/>
</dbReference>
<keyword evidence="5" id="KW-1185">Reference proteome</keyword>
<evidence type="ECO:0000259" key="3">
    <source>
        <dbReference type="PROSITE" id="PS50001"/>
    </source>
</evidence>
<keyword evidence="1" id="KW-0727">SH2 domain</keyword>
<evidence type="ECO:0000256" key="2">
    <source>
        <dbReference type="SAM" id="MobiDB-lite"/>
    </source>
</evidence>